<evidence type="ECO:0000256" key="1">
    <source>
        <dbReference type="ARBA" id="ARBA00009437"/>
    </source>
</evidence>
<dbReference type="GO" id="GO:0003700">
    <property type="term" value="F:DNA-binding transcription factor activity"/>
    <property type="evidence" value="ECO:0007669"/>
    <property type="project" value="InterPro"/>
</dbReference>
<dbReference type="Proteomes" id="UP000825009">
    <property type="component" value="Chromosome"/>
</dbReference>
<comment type="similarity">
    <text evidence="1">Belongs to the LysR transcriptional regulatory family.</text>
</comment>
<dbReference type="Pfam" id="PF03466">
    <property type="entry name" value="LysR_substrate"/>
    <property type="match status" value="1"/>
</dbReference>
<keyword evidence="7" id="KW-1185">Reference proteome</keyword>
<dbReference type="PROSITE" id="PS50931">
    <property type="entry name" value="HTH_LYSR"/>
    <property type="match status" value="1"/>
</dbReference>
<feature type="domain" description="HTH lysR-type" evidence="5">
    <location>
        <begin position="6"/>
        <end position="63"/>
    </location>
</feature>
<evidence type="ECO:0000256" key="4">
    <source>
        <dbReference type="ARBA" id="ARBA00023163"/>
    </source>
</evidence>
<dbReference type="FunFam" id="1.10.10.10:FF:000001">
    <property type="entry name" value="LysR family transcriptional regulator"/>
    <property type="match status" value="1"/>
</dbReference>
<evidence type="ECO:0000256" key="3">
    <source>
        <dbReference type="ARBA" id="ARBA00023125"/>
    </source>
</evidence>
<evidence type="ECO:0000313" key="7">
    <source>
        <dbReference type="Proteomes" id="UP000825009"/>
    </source>
</evidence>
<dbReference type="Pfam" id="PF00126">
    <property type="entry name" value="HTH_1"/>
    <property type="match status" value="1"/>
</dbReference>
<dbReference type="InterPro" id="IPR005119">
    <property type="entry name" value="LysR_subst-bd"/>
</dbReference>
<evidence type="ECO:0000313" key="6">
    <source>
        <dbReference type="EMBL" id="QXT41343.1"/>
    </source>
</evidence>
<dbReference type="AlphaFoldDB" id="A0A8F6U0J7"/>
<keyword evidence="4" id="KW-0804">Transcription</keyword>
<dbReference type="CDD" id="cd05466">
    <property type="entry name" value="PBP2_LTTR_substrate"/>
    <property type="match status" value="1"/>
</dbReference>
<sequence>MIKSQLTLKQLEAFVSVVDMGTFRKAAHALGTTQPNISTRIASLEQTLSTVLMHRDAGSVRLTEKGATLLEAARKVLLAGEDFLTIAGRQDLIDDRLRLGVTELVACTWLHDFLRAFKDLYPSVRVELDVNLSVEIEKDLAANQLDLALQTGPFARKLGGSLPLGHAPYCWVAAPDVATAETFAALFEGPVISHGRNTRASAALAEHARSEGVAMNQIVHSSSLTSCVAMAVDGMGPALLPRPMVAEEIAAGRLREFSCGWLPETLELFARFDPRRTPRFVQDAAELATRIAG</sequence>
<proteinExistence type="inferred from homology"/>
<dbReference type="PANTHER" id="PTHR30126:SF77">
    <property type="entry name" value="TRANSCRIPTIONAL REGULATORY PROTEIN"/>
    <property type="match status" value="1"/>
</dbReference>
<evidence type="ECO:0000256" key="2">
    <source>
        <dbReference type="ARBA" id="ARBA00023015"/>
    </source>
</evidence>
<dbReference type="GO" id="GO:0000976">
    <property type="term" value="F:transcription cis-regulatory region binding"/>
    <property type="evidence" value="ECO:0007669"/>
    <property type="project" value="TreeGrafter"/>
</dbReference>
<keyword evidence="2" id="KW-0805">Transcription regulation</keyword>
<organism evidence="6 7">
    <name type="scientific">Gymnodinialimonas ceratoperidinii</name>
    <dbReference type="NCBI Taxonomy" id="2856823"/>
    <lineage>
        <taxon>Bacteria</taxon>
        <taxon>Pseudomonadati</taxon>
        <taxon>Pseudomonadota</taxon>
        <taxon>Alphaproteobacteria</taxon>
        <taxon>Rhodobacterales</taxon>
        <taxon>Paracoccaceae</taxon>
        <taxon>Gymnodinialimonas</taxon>
    </lineage>
</organism>
<protein>
    <submittedName>
        <fullName evidence="6">LysR family transcriptional regulator</fullName>
    </submittedName>
</protein>
<keyword evidence="3" id="KW-0238">DNA-binding</keyword>
<reference evidence="6 7" key="1">
    <citation type="submission" date="2021-07" db="EMBL/GenBank/DDBJ databases">
        <title>A novel Jannaschia species isolated from marine dinoflagellate Ceratoperidinium margalefii.</title>
        <authorList>
            <person name="Jiang Y."/>
            <person name="Li Z."/>
        </authorList>
    </citation>
    <scope>NUCLEOTIDE SEQUENCE [LARGE SCALE GENOMIC DNA]</scope>
    <source>
        <strain evidence="6 7">J12C1-MA-4</strain>
    </source>
</reference>
<evidence type="ECO:0000259" key="5">
    <source>
        <dbReference type="PROSITE" id="PS50931"/>
    </source>
</evidence>
<dbReference type="InterPro" id="IPR000847">
    <property type="entry name" value="LysR_HTH_N"/>
</dbReference>
<dbReference type="PANTHER" id="PTHR30126">
    <property type="entry name" value="HTH-TYPE TRANSCRIPTIONAL REGULATOR"/>
    <property type="match status" value="1"/>
</dbReference>
<accession>A0A8F6U0J7</accession>
<dbReference type="EMBL" id="CP079194">
    <property type="protein sequence ID" value="QXT41343.1"/>
    <property type="molecule type" value="Genomic_DNA"/>
</dbReference>
<dbReference type="KEGG" id="gce:KYE46_04050"/>
<name>A0A8F6U0J7_9RHOB</name>
<dbReference type="RefSeq" id="WP_219005000.1">
    <property type="nucleotide sequence ID" value="NZ_CP079194.1"/>
</dbReference>
<gene>
    <name evidence="6" type="ORF">KYE46_04050</name>
</gene>